<dbReference type="RefSeq" id="WP_123102225.1">
    <property type="nucleotide sequence ID" value="NZ_RIBZ01000273.1"/>
</dbReference>
<accession>A0A3M8VYY5</accession>
<sequence length="161" mass="18154">MKRTRWIAIGLGIIADSRDIGRLLKQHPDRVSTGRDWLLREEERDDDTRNLRNTALWQRRSGNAADAVGSYERLVAVRARAWGADHSLVLDTRLSLAGVRAEAGDVAEAVETYEHVLADTVRVLGEDHRGTRWTRHRLTQWRGDNGARRVPWTVPTSALGG</sequence>
<comment type="caution">
    <text evidence="1">The sequence shown here is derived from an EMBL/GenBank/DDBJ whole genome shotgun (WGS) entry which is preliminary data.</text>
</comment>
<keyword evidence="2" id="KW-1185">Reference proteome</keyword>
<reference evidence="1 2" key="1">
    <citation type="submission" date="2018-11" db="EMBL/GenBank/DDBJ databases">
        <title>The Potential of Streptomyces as Biocontrol Agents against the Tomato grey mould, Botrytis cinerea (Gray mold) Frontiers in Microbiology.</title>
        <authorList>
            <person name="Li D."/>
        </authorList>
    </citation>
    <scope>NUCLEOTIDE SEQUENCE [LARGE SCALE GENOMIC DNA]</scope>
    <source>
        <strain evidence="1 2">NEAU-LD23</strain>
    </source>
</reference>
<dbReference type="EMBL" id="RIBZ01000273">
    <property type="protein sequence ID" value="RNG21651.1"/>
    <property type="molecule type" value="Genomic_DNA"/>
</dbReference>
<dbReference type="AlphaFoldDB" id="A0A3M8VYY5"/>
<dbReference type="SUPFAM" id="SSF48452">
    <property type="entry name" value="TPR-like"/>
    <property type="match status" value="1"/>
</dbReference>
<protein>
    <submittedName>
        <fullName evidence="1">Tetratricopeptide repeat protein</fullName>
    </submittedName>
</protein>
<dbReference type="Gene3D" id="1.25.40.10">
    <property type="entry name" value="Tetratricopeptide repeat domain"/>
    <property type="match status" value="1"/>
</dbReference>
<dbReference type="InterPro" id="IPR011990">
    <property type="entry name" value="TPR-like_helical_dom_sf"/>
</dbReference>
<proteinExistence type="predicted"/>
<dbReference type="Proteomes" id="UP000275401">
    <property type="component" value="Unassembled WGS sequence"/>
</dbReference>
<gene>
    <name evidence="1" type="ORF">EEJ42_22425</name>
</gene>
<evidence type="ECO:0000313" key="1">
    <source>
        <dbReference type="EMBL" id="RNG21651.1"/>
    </source>
</evidence>
<name>A0A3M8VYY5_9ACTN</name>
<evidence type="ECO:0000313" key="2">
    <source>
        <dbReference type="Proteomes" id="UP000275401"/>
    </source>
</evidence>
<organism evidence="1 2">
    <name type="scientific">Streptomyces botrytidirepellens</name>
    <dbReference type="NCBI Taxonomy" id="2486417"/>
    <lineage>
        <taxon>Bacteria</taxon>
        <taxon>Bacillati</taxon>
        <taxon>Actinomycetota</taxon>
        <taxon>Actinomycetes</taxon>
        <taxon>Kitasatosporales</taxon>
        <taxon>Streptomycetaceae</taxon>
        <taxon>Streptomyces</taxon>
    </lineage>
</organism>
<dbReference type="Pfam" id="PF13374">
    <property type="entry name" value="TPR_10"/>
    <property type="match status" value="1"/>
</dbReference>